<evidence type="ECO:0000313" key="2">
    <source>
        <dbReference type="Proteomes" id="UP001652581"/>
    </source>
</evidence>
<organism evidence="2 3">
    <name type="scientific">Vicugna pacos</name>
    <name type="common">Alpaca</name>
    <name type="synonym">Lama pacos</name>
    <dbReference type="NCBI Taxonomy" id="30538"/>
    <lineage>
        <taxon>Eukaryota</taxon>
        <taxon>Metazoa</taxon>
        <taxon>Chordata</taxon>
        <taxon>Craniata</taxon>
        <taxon>Vertebrata</taxon>
        <taxon>Euteleostomi</taxon>
        <taxon>Mammalia</taxon>
        <taxon>Eutheria</taxon>
        <taxon>Laurasiatheria</taxon>
        <taxon>Artiodactyla</taxon>
        <taxon>Tylopoda</taxon>
        <taxon>Camelidae</taxon>
        <taxon>Vicugna</taxon>
    </lineage>
</organism>
<keyword evidence="2" id="KW-1185">Reference proteome</keyword>
<dbReference type="Proteomes" id="UP001652581">
    <property type="component" value="Chromosome X"/>
</dbReference>
<gene>
    <name evidence="3" type="primary">LOC140691962</name>
</gene>
<sequence>MNLTSSVMVCSWEQPDQCQPHCSHWLGACMLSGMIFETCHTSRVFAVGWEASQSESALWNVLDDKLVFAKVLSLWEVLCTYAEILHIKLPLKPNDLKTRSSAFDNFSCFMKVLQVDESIIKQEQEIFITLFEKSCVNDFYIQDRDTFFNPATRSHYEEERVSFTTWGKWVPITLCASALFLGASQLPAITNLNGRDPIQKYLTVQVGHAHHCFPHQFYHHRDPERHT</sequence>
<feature type="domain" description="Anoctamin dimerisation" evidence="1">
    <location>
        <begin position="60"/>
        <end position="155"/>
    </location>
</feature>
<dbReference type="GeneID" id="140691962"/>
<dbReference type="RefSeq" id="XP_072812638.1">
    <property type="nucleotide sequence ID" value="XM_072956537.1"/>
</dbReference>
<dbReference type="Pfam" id="PF16178">
    <property type="entry name" value="Anoct_dimer"/>
    <property type="match status" value="1"/>
</dbReference>
<dbReference type="InterPro" id="IPR032394">
    <property type="entry name" value="Anoct_dimer"/>
</dbReference>
<evidence type="ECO:0000313" key="3">
    <source>
        <dbReference type="RefSeq" id="XP_072812638.1"/>
    </source>
</evidence>
<accession>A0ABM5CVF3</accession>
<name>A0ABM5CVF3_VICPA</name>
<proteinExistence type="predicted"/>
<protein>
    <recommendedName>
        <fullName evidence="1">Anoctamin dimerisation domain-containing protein</fullName>
    </recommendedName>
</protein>
<reference evidence="3" key="1">
    <citation type="submission" date="2025-08" db="UniProtKB">
        <authorList>
            <consortium name="RefSeq"/>
        </authorList>
    </citation>
    <scope>IDENTIFICATION</scope>
</reference>
<evidence type="ECO:0000259" key="1">
    <source>
        <dbReference type="Pfam" id="PF16178"/>
    </source>
</evidence>